<evidence type="ECO:0000313" key="6">
    <source>
        <dbReference type="Proteomes" id="UP000541444"/>
    </source>
</evidence>
<comment type="similarity">
    <text evidence="2">Belongs to the SKP1 family.</text>
</comment>
<evidence type="ECO:0000259" key="4">
    <source>
        <dbReference type="Pfam" id="PF03931"/>
    </source>
</evidence>
<evidence type="ECO:0000313" key="5">
    <source>
        <dbReference type="EMBL" id="KAF6171816.1"/>
    </source>
</evidence>
<organism evidence="5 6">
    <name type="scientific">Kingdonia uniflora</name>
    <dbReference type="NCBI Taxonomy" id="39325"/>
    <lineage>
        <taxon>Eukaryota</taxon>
        <taxon>Viridiplantae</taxon>
        <taxon>Streptophyta</taxon>
        <taxon>Embryophyta</taxon>
        <taxon>Tracheophyta</taxon>
        <taxon>Spermatophyta</taxon>
        <taxon>Magnoliopsida</taxon>
        <taxon>Ranunculales</taxon>
        <taxon>Circaeasteraceae</taxon>
        <taxon>Kingdonia</taxon>
    </lineage>
</organism>
<dbReference type="SMART" id="SM00512">
    <property type="entry name" value="Skp1"/>
    <property type="match status" value="1"/>
</dbReference>
<reference evidence="5 6" key="1">
    <citation type="journal article" date="2020" name="IScience">
        <title>Genome Sequencing of the Endangered Kingdonia uniflora (Circaeasteraceae, Ranunculales) Reveals Potential Mechanisms of Evolutionary Specialization.</title>
        <authorList>
            <person name="Sun Y."/>
            <person name="Deng T."/>
            <person name="Zhang A."/>
            <person name="Moore M.J."/>
            <person name="Landis J.B."/>
            <person name="Lin N."/>
            <person name="Zhang H."/>
            <person name="Zhang X."/>
            <person name="Huang J."/>
            <person name="Zhang X."/>
            <person name="Sun H."/>
            <person name="Wang H."/>
        </authorList>
    </citation>
    <scope>NUCLEOTIDE SEQUENCE [LARGE SCALE GENOMIC DNA]</scope>
    <source>
        <strain evidence="5">TB1705</strain>
        <tissue evidence="5">Leaf</tissue>
    </source>
</reference>
<comment type="pathway">
    <text evidence="1">Protein modification; protein ubiquitination.</text>
</comment>
<dbReference type="InterPro" id="IPR001232">
    <property type="entry name" value="SKP1-like"/>
</dbReference>
<evidence type="ECO:0000256" key="2">
    <source>
        <dbReference type="ARBA" id="ARBA00009993"/>
    </source>
</evidence>
<dbReference type="AlphaFoldDB" id="A0A7J7NX82"/>
<dbReference type="Pfam" id="PF03931">
    <property type="entry name" value="Skp1_POZ"/>
    <property type="match status" value="1"/>
</dbReference>
<evidence type="ECO:0000256" key="3">
    <source>
        <dbReference type="ARBA" id="ARBA00022786"/>
    </source>
</evidence>
<dbReference type="InterPro" id="IPR011333">
    <property type="entry name" value="SKP1/BTB/POZ_sf"/>
</dbReference>
<proteinExistence type="inferred from homology"/>
<gene>
    <name evidence="5" type="ORF">GIB67_007337</name>
</gene>
<keyword evidence="6" id="KW-1185">Reference proteome</keyword>
<dbReference type="Gene3D" id="3.30.710.10">
    <property type="entry name" value="Potassium Channel Kv1.1, Chain A"/>
    <property type="match status" value="1"/>
</dbReference>
<dbReference type="Proteomes" id="UP000541444">
    <property type="component" value="Unassembled WGS sequence"/>
</dbReference>
<sequence>MSKKITLNSSDGKSFEVDQVVTEELQTIKHLIEDDCVDNHFPLPNVTSTILVKVIEYSKKHVESSKSEDKVVDEDLKICDAEFMKPSCERERGVIEPDCGVQWTSPFEFFTGIVGGAKTQVGDFTGLTMKENTVRGREETTSRGASKYLIRIREMMARYEELCPYGDPFWEGFVAGVEERTIVISQFFIFDVDGRTDVGDDIVPPLLGTISGYGKLWERFQDFQKSSIVQISCTFYGMKTKKLGCTYVCESSGAPPRNQEKFDVAHPS</sequence>
<dbReference type="OrthoDB" id="7827685at2759"/>
<name>A0A7J7NX82_9MAGN</name>
<dbReference type="SUPFAM" id="SSF54695">
    <property type="entry name" value="POZ domain"/>
    <property type="match status" value="1"/>
</dbReference>
<dbReference type="UniPathway" id="UPA00143"/>
<dbReference type="InterPro" id="IPR016897">
    <property type="entry name" value="SKP1"/>
</dbReference>
<keyword evidence="3" id="KW-0833">Ubl conjugation pathway</keyword>
<dbReference type="GO" id="GO:0016567">
    <property type="term" value="P:protein ubiquitination"/>
    <property type="evidence" value="ECO:0007669"/>
    <property type="project" value="UniProtKB-UniPathway"/>
</dbReference>
<dbReference type="GO" id="GO:0006511">
    <property type="term" value="P:ubiquitin-dependent protein catabolic process"/>
    <property type="evidence" value="ECO:0007669"/>
    <property type="project" value="InterPro"/>
</dbReference>
<feature type="domain" description="SKP1 component POZ" evidence="4">
    <location>
        <begin position="3"/>
        <end position="62"/>
    </location>
</feature>
<accession>A0A7J7NX82</accession>
<dbReference type="InterPro" id="IPR016073">
    <property type="entry name" value="Skp1_comp_POZ"/>
</dbReference>
<comment type="caution">
    <text evidence="5">The sequence shown here is derived from an EMBL/GenBank/DDBJ whole genome shotgun (WGS) entry which is preliminary data.</text>
</comment>
<dbReference type="EMBL" id="JACGCM010000455">
    <property type="protein sequence ID" value="KAF6171816.1"/>
    <property type="molecule type" value="Genomic_DNA"/>
</dbReference>
<evidence type="ECO:0000256" key="1">
    <source>
        <dbReference type="ARBA" id="ARBA00004906"/>
    </source>
</evidence>
<dbReference type="GO" id="GO:0009867">
    <property type="term" value="P:jasmonic acid mediated signaling pathway"/>
    <property type="evidence" value="ECO:0007669"/>
    <property type="project" value="UniProtKB-ARBA"/>
</dbReference>
<dbReference type="PANTHER" id="PTHR11165">
    <property type="entry name" value="SKP1"/>
    <property type="match status" value="1"/>
</dbReference>
<protein>
    <recommendedName>
        <fullName evidence="4">SKP1 component POZ domain-containing protein</fullName>
    </recommendedName>
</protein>